<dbReference type="PaxDb" id="2850-Phatr36118"/>
<evidence type="ECO:0000256" key="3">
    <source>
        <dbReference type="SAM" id="MobiDB-lite"/>
    </source>
</evidence>
<dbReference type="eggNOG" id="ENOG502RYM5">
    <property type="taxonomic scope" value="Eukaryota"/>
</dbReference>
<protein>
    <recommendedName>
        <fullName evidence="4">Alginate lyase domain-containing protein</fullName>
    </recommendedName>
</protein>
<reference evidence="6" key="2">
    <citation type="submission" date="2008-08" db="EMBL/GenBank/DDBJ databases">
        <authorList>
            <consortium name="Diatom Consortium"/>
            <person name="Grigoriev I."/>
            <person name="Grimwood J."/>
            <person name="Kuo A."/>
            <person name="Otillar R.P."/>
            <person name="Salamov A."/>
            <person name="Detter J.C."/>
            <person name="Lindquist E."/>
            <person name="Shapiro H."/>
            <person name="Lucas S."/>
            <person name="Glavina del Rio T."/>
            <person name="Pitluck S."/>
            <person name="Rokhsar D."/>
            <person name="Bowler C."/>
        </authorList>
    </citation>
    <scope>GENOME REANNOTATION</scope>
    <source>
        <strain evidence="6">CCAP 1055/1</strain>
    </source>
</reference>
<dbReference type="OrthoDB" id="46714at2759"/>
<gene>
    <name evidence="5" type="ORF">PHATRDRAFT_36118</name>
</gene>
<dbReference type="EMBL" id="CM000612">
    <property type="protein sequence ID" value="EEC47876.1"/>
    <property type="molecule type" value="Genomic_DNA"/>
</dbReference>
<evidence type="ECO:0000259" key="4">
    <source>
        <dbReference type="Pfam" id="PF05426"/>
    </source>
</evidence>
<dbReference type="InterPro" id="IPR008929">
    <property type="entry name" value="Chondroitin_lyas"/>
</dbReference>
<evidence type="ECO:0000256" key="1">
    <source>
        <dbReference type="ARBA" id="ARBA00022729"/>
    </source>
</evidence>
<proteinExistence type="predicted"/>
<evidence type="ECO:0000313" key="5">
    <source>
        <dbReference type="EMBL" id="EEC47876.1"/>
    </source>
</evidence>
<dbReference type="RefSeq" id="XP_002180468.1">
    <property type="nucleotide sequence ID" value="XM_002180432.1"/>
</dbReference>
<dbReference type="HOGENOM" id="CLU_334790_0_0_1"/>
<dbReference type="InParanoid" id="B7G0F7"/>
<dbReference type="AlphaFoldDB" id="B7G0F7"/>
<dbReference type="SUPFAM" id="SSF48230">
    <property type="entry name" value="Chondroitin AC/alginate lyase"/>
    <property type="match status" value="1"/>
</dbReference>
<dbReference type="Pfam" id="PF05426">
    <property type="entry name" value="Alginate_lyase"/>
    <property type="match status" value="1"/>
</dbReference>
<dbReference type="KEGG" id="pti:PHATRDRAFT_36118"/>
<organism evidence="5 6">
    <name type="scientific">Phaeodactylum tricornutum (strain CCAP 1055/1)</name>
    <dbReference type="NCBI Taxonomy" id="556484"/>
    <lineage>
        <taxon>Eukaryota</taxon>
        <taxon>Sar</taxon>
        <taxon>Stramenopiles</taxon>
        <taxon>Ochrophyta</taxon>
        <taxon>Bacillariophyta</taxon>
        <taxon>Bacillariophyceae</taxon>
        <taxon>Bacillariophycidae</taxon>
        <taxon>Naviculales</taxon>
        <taxon>Phaeodactylaceae</taxon>
        <taxon>Phaeodactylum</taxon>
    </lineage>
</organism>
<keyword evidence="6" id="KW-1185">Reference proteome</keyword>
<dbReference type="InterPro" id="IPR008397">
    <property type="entry name" value="Alginate_lyase_dom"/>
</dbReference>
<keyword evidence="1" id="KW-0732">Signal</keyword>
<evidence type="ECO:0000313" key="6">
    <source>
        <dbReference type="Proteomes" id="UP000000759"/>
    </source>
</evidence>
<dbReference type="GeneID" id="7201278"/>
<dbReference type="GO" id="GO:0016829">
    <property type="term" value="F:lyase activity"/>
    <property type="evidence" value="ECO:0007669"/>
    <property type="project" value="UniProtKB-KW"/>
</dbReference>
<evidence type="ECO:0000256" key="2">
    <source>
        <dbReference type="ARBA" id="ARBA00023239"/>
    </source>
</evidence>
<feature type="region of interest" description="Disordered" evidence="3">
    <location>
        <begin position="1"/>
        <end position="27"/>
    </location>
</feature>
<feature type="compositionally biased region" description="Polar residues" evidence="3">
    <location>
        <begin position="1"/>
        <end position="21"/>
    </location>
</feature>
<feature type="domain" description="Alginate lyase" evidence="4">
    <location>
        <begin position="552"/>
        <end position="803"/>
    </location>
</feature>
<sequence>MTNRASMTASRFPSTESSDSNPRYGKKALKRGHIGEESWCSSIHARQRSKRGYGVRFREIRNRRLPWRSWLLYSTPLVLFSLFRSIPYPITERAILGSTAIMPLHQTQTPTVASQPFSEQSTSTQNAVKPGIWTEKSAQLTHPTSTPMSMIFMRAVGNALPPRHSPEQTLESLDFVLAHEEKFQNTTTHWFLNRLIDLEVQEQVLRRLRKANETYTILPFDLRVYDKIGYAWERISNDGIHNRAAPGSSQSDIEYTRLRLEEEIQHEKLLYVSNVNGVRRAMLEYGRKHTHAQYILPWDGNCFMTRNAWSAIQSSLSMHPSAKYFSVPMDRVTESNEVLLSDTYKPNPIEEPQIIFHREAQADFNENLRYGRREKLELLTRIGVKGSWDARPWRYSKMENRTLDLNRAADSTGGVPVAGWTERLYSGTSAAETENRMNLRGLLRKRATALLVTELDRRAAQDIHGLQSSTTLFYDEAQMMAQRNRWISGERNTLILELVHSADQAMVAGPWSVMDKLPFGCGISGDCHDYFETSLNFLPNLNASEYDNWLRPIMRRDGQFDTNLSNAGKEKYDGSGMAAMASNTSILALAYSLTENEKYIHKAADNLRHWFISDVTRMKPHLKYSRVERNKDGELFASASGLMEMKDLYFFLDAIKIVEKSGVLSKSECSSLRQWFADYLEWLTYSEQGLSEIAAINHHGLYYDIQVAPLALYVGNVSLAVSRMHRSLSRLQRHVNVKTGALSHELNDTNCELLLSFTLQGWVTMARMSETIGLDYWNQYQSNASKESLLCRAMSFANPYLRRREKCSGDIHDDDITRWWPLLFASSQHCPNLKTGHQSREVSSWIPNKLRNPDLDRFKMPHLYKHSYGIAPFWNLGIRT</sequence>
<dbReference type="Gene3D" id="1.50.10.100">
    <property type="entry name" value="Chondroitin AC/alginate lyase"/>
    <property type="match status" value="1"/>
</dbReference>
<reference evidence="5 6" key="1">
    <citation type="journal article" date="2008" name="Nature">
        <title>The Phaeodactylum genome reveals the evolutionary history of diatom genomes.</title>
        <authorList>
            <person name="Bowler C."/>
            <person name="Allen A.E."/>
            <person name="Badger J.H."/>
            <person name="Grimwood J."/>
            <person name="Jabbari K."/>
            <person name="Kuo A."/>
            <person name="Maheswari U."/>
            <person name="Martens C."/>
            <person name="Maumus F."/>
            <person name="Otillar R.P."/>
            <person name="Rayko E."/>
            <person name="Salamov A."/>
            <person name="Vandepoele K."/>
            <person name="Beszteri B."/>
            <person name="Gruber A."/>
            <person name="Heijde M."/>
            <person name="Katinka M."/>
            <person name="Mock T."/>
            <person name="Valentin K."/>
            <person name="Verret F."/>
            <person name="Berges J.A."/>
            <person name="Brownlee C."/>
            <person name="Cadoret J.P."/>
            <person name="Chiovitti A."/>
            <person name="Choi C.J."/>
            <person name="Coesel S."/>
            <person name="De Martino A."/>
            <person name="Detter J.C."/>
            <person name="Durkin C."/>
            <person name="Falciatore A."/>
            <person name="Fournet J."/>
            <person name="Haruta M."/>
            <person name="Huysman M.J."/>
            <person name="Jenkins B.D."/>
            <person name="Jiroutova K."/>
            <person name="Jorgensen R.E."/>
            <person name="Joubert Y."/>
            <person name="Kaplan A."/>
            <person name="Kroger N."/>
            <person name="Kroth P.G."/>
            <person name="La Roche J."/>
            <person name="Lindquist E."/>
            <person name="Lommer M."/>
            <person name="Martin-Jezequel V."/>
            <person name="Lopez P.J."/>
            <person name="Lucas S."/>
            <person name="Mangogna M."/>
            <person name="McGinnis K."/>
            <person name="Medlin L.K."/>
            <person name="Montsant A."/>
            <person name="Oudot-Le Secq M.P."/>
            <person name="Napoli C."/>
            <person name="Obornik M."/>
            <person name="Parker M.S."/>
            <person name="Petit J.L."/>
            <person name="Porcel B.M."/>
            <person name="Poulsen N."/>
            <person name="Robison M."/>
            <person name="Rychlewski L."/>
            <person name="Rynearson T.A."/>
            <person name="Schmutz J."/>
            <person name="Shapiro H."/>
            <person name="Siaut M."/>
            <person name="Stanley M."/>
            <person name="Sussman M.R."/>
            <person name="Taylor A.R."/>
            <person name="Vardi A."/>
            <person name="von Dassow P."/>
            <person name="Vyverman W."/>
            <person name="Willis A."/>
            <person name="Wyrwicz L.S."/>
            <person name="Rokhsar D.S."/>
            <person name="Weissenbach J."/>
            <person name="Armbrust E.V."/>
            <person name="Green B.R."/>
            <person name="Van de Peer Y."/>
            <person name="Grigoriev I.V."/>
        </authorList>
    </citation>
    <scope>NUCLEOTIDE SEQUENCE [LARGE SCALE GENOMIC DNA]</scope>
    <source>
        <strain evidence="5 6">CCAP 1055/1</strain>
    </source>
</reference>
<keyword evidence="2" id="KW-0456">Lyase</keyword>
<dbReference type="Proteomes" id="UP000000759">
    <property type="component" value="Chromosome 9"/>
</dbReference>
<accession>B7G0F7</accession>
<name>B7G0F7_PHATC</name>